<protein>
    <recommendedName>
        <fullName evidence="4">Integral membrane protein</fullName>
    </recommendedName>
</protein>
<dbReference type="Proteomes" id="UP000887023">
    <property type="component" value="Chromosome"/>
</dbReference>
<feature type="transmembrane region" description="Helical" evidence="1">
    <location>
        <begin position="79"/>
        <end position="99"/>
    </location>
</feature>
<evidence type="ECO:0008006" key="4">
    <source>
        <dbReference type="Google" id="ProtNLM"/>
    </source>
</evidence>
<accession>A0ABX8SEX3</accession>
<keyword evidence="1" id="KW-0472">Membrane</keyword>
<sequence>MTTRPPRQRVVLGRRRGARLVRTRVEVTEQTAVGAALVDGLVRAQLALAVRSAIVAVGLLGAIPLLTALVPGLPTANVLGVRLVWLLLGGVAFILLYLVGRRYVQAAERIEREFTSLVGE</sequence>
<evidence type="ECO:0000313" key="3">
    <source>
        <dbReference type="Proteomes" id="UP000887023"/>
    </source>
</evidence>
<evidence type="ECO:0000313" key="2">
    <source>
        <dbReference type="EMBL" id="QXQ14970.1"/>
    </source>
</evidence>
<keyword evidence="1" id="KW-1133">Transmembrane helix</keyword>
<evidence type="ECO:0000256" key="1">
    <source>
        <dbReference type="SAM" id="Phobius"/>
    </source>
</evidence>
<reference evidence="2" key="1">
    <citation type="submission" date="2021-07" db="EMBL/GenBank/DDBJ databases">
        <title>Candidatus Kaistella beijingensis sp. nov. isolated from a municipal wastewater treatment plant is involved in sludge foaming.</title>
        <authorList>
            <person name="Song Y."/>
            <person name="Liu S.-J."/>
        </authorList>
    </citation>
    <scope>NUCLEOTIDE SEQUENCE</scope>
    <source>
        <strain evidence="2">DSM 43998</strain>
    </source>
</reference>
<keyword evidence="3" id="KW-1185">Reference proteome</keyword>
<keyword evidence="1" id="KW-0812">Transmembrane</keyword>
<organism evidence="2 3">
    <name type="scientific">Skermania pinensis</name>
    <dbReference type="NCBI Taxonomy" id="39122"/>
    <lineage>
        <taxon>Bacteria</taxon>
        <taxon>Bacillati</taxon>
        <taxon>Actinomycetota</taxon>
        <taxon>Actinomycetes</taxon>
        <taxon>Mycobacteriales</taxon>
        <taxon>Gordoniaceae</taxon>
        <taxon>Skermania</taxon>
    </lineage>
</organism>
<dbReference type="EMBL" id="CP079105">
    <property type="protein sequence ID" value="QXQ14970.1"/>
    <property type="molecule type" value="Genomic_DNA"/>
</dbReference>
<dbReference type="RefSeq" id="WP_066469209.1">
    <property type="nucleotide sequence ID" value="NZ_CBCRUZ010000009.1"/>
</dbReference>
<name>A0ABX8SEX3_9ACTN</name>
<feature type="transmembrane region" description="Helical" evidence="1">
    <location>
        <begin position="53"/>
        <end position="73"/>
    </location>
</feature>
<gene>
    <name evidence="2" type="ORF">KV203_06290</name>
</gene>
<proteinExistence type="predicted"/>